<evidence type="ECO:0000256" key="12">
    <source>
        <dbReference type="ARBA" id="ARBA00023098"/>
    </source>
</evidence>
<keyword evidence="12" id="KW-0443">Lipid metabolism</keyword>
<evidence type="ECO:0000256" key="15">
    <source>
        <dbReference type="ARBA" id="ARBA00023313"/>
    </source>
</evidence>
<dbReference type="Proteomes" id="UP000271974">
    <property type="component" value="Unassembled WGS sequence"/>
</dbReference>
<evidence type="ECO:0000256" key="6">
    <source>
        <dbReference type="ARBA" id="ARBA00022525"/>
    </source>
</evidence>
<dbReference type="PANTHER" id="PTHR13769">
    <property type="entry name" value="APOLIPOPROTEIN B"/>
    <property type="match status" value="1"/>
</dbReference>
<dbReference type="SUPFAM" id="SSF48431">
    <property type="entry name" value="Lipovitellin-phosvitin complex, superhelical domain"/>
    <property type="match status" value="1"/>
</dbReference>
<evidence type="ECO:0000256" key="9">
    <source>
        <dbReference type="ARBA" id="ARBA00022677"/>
    </source>
</evidence>
<keyword evidence="14" id="KW-0753">Steroid metabolism</keyword>
<sequence length="784" mass="87136">MIGDTCKPSHLQELTRPAREAAEMEAASAIKAIINLGSAARKAHDNLFSPNDEGTVLKALLYCVRNTDIQIAIAKDAVKAIHRLGIQPPVIFELFELIQEESRPIVLRAAIFDVLVSQNDFQVLSRALSLIGKTQMEGLQSYIMTKIQSILEEQDPHCQSLRTTLNKVMENYTFPETGDKILSRSHVTHVSRYWSVPLTRLQAGGWVTLNLIYTPESSVLHSLALNFGIMAEKTSVEIGDFTLHLEGMDDFLELLEKQSNGHSKESPKYDDPLKIIDMLEEYIVKVTNQKPAEFIYLQEGIRSAFQRLMATANLKKAAFPRATLCFGTMGYELGSLSSNDILTLMKMQNFKKMMNKLMQNTLTEGINAAFLHAFTLLEDQKAIPTASGFVVKNSIDITAMIKGQFGIHSGALDHGIKRGQNKDIHLLIQPSLSFAVYTNMKVRLSDYASVGLDASIIGVLQGDLSSSLKLAPAKGSLTLHLSKRVSQKTFSFLYIDSDSYTLQNGKKLSPTPQTKAPSYEMCLPDIYTTLTGRRTCIAVSRVTASKLYTWSPEDPLRPFSVHGSLATEDRHLRQMSIHVVYKPKLNKGYSIEIVTKAPGTLISRIVRVSLDRDGSTGGLQLICHVPDVDLTYSLESSSIVTKDTIHTKLASILTQDGKCSNSLIYESSRPILDLKWKIPDSISTTTSPTSLTKTHFNITLSGLLSLDMKAESKMKDRTFSNTDIVFTYYCHPRLRLLYALHPNISMAAEAGHQSIVTVHQETFDSLTSLVETRKSFHKVVVLLP</sequence>
<dbReference type="GO" id="GO:0034361">
    <property type="term" value="C:very-low-density lipoprotein particle"/>
    <property type="evidence" value="ECO:0007669"/>
    <property type="project" value="UniProtKB-KW"/>
</dbReference>
<keyword evidence="5" id="KW-0963">Cytoplasm</keyword>
<dbReference type="GO" id="GO:0008201">
    <property type="term" value="F:heparin binding"/>
    <property type="evidence" value="ECO:0007669"/>
    <property type="project" value="UniProtKB-KW"/>
</dbReference>
<name>A0A3S0ZC95_ELYCH</name>
<dbReference type="OrthoDB" id="6053481at2759"/>
<evidence type="ECO:0000259" key="16">
    <source>
        <dbReference type="SMART" id="SM01169"/>
    </source>
</evidence>
<comment type="caution">
    <text evidence="17">The sequence shown here is derived from an EMBL/GenBank/DDBJ whole genome shotgun (WGS) entry which is preliminary data.</text>
</comment>
<keyword evidence="9" id="KW-0551">Lipid droplet</keyword>
<keyword evidence="13" id="KW-1207">Sterol metabolism</keyword>
<evidence type="ECO:0000256" key="5">
    <source>
        <dbReference type="ARBA" id="ARBA00022490"/>
    </source>
</evidence>
<evidence type="ECO:0000313" key="17">
    <source>
        <dbReference type="EMBL" id="RUS74407.1"/>
    </source>
</evidence>
<keyword evidence="15" id="KW-0850">VLDL</keyword>
<dbReference type="STRING" id="188477.A0A3S0ZC95"/>
<evidence type="ECO:0000256" key="7">
    <source>
        <dbReference type="ARBA" id="ARBA00022548"/>
    </source>
</evidence>
<comment type="subcellular location">
    <subcellularLocation>
        <location evidence="1">Cytoplasm</location>
    </subcellularLocation>
    <subcellularLocation>
        <location evidence="2">Lipid droplet</location>
    </subcellularLocation>
    <subcellularLocation>
        <location evidence="3">Secreted</location>
    </subcellularLocation>
</comment>
<evidence type="ECO:0000256" key="13">
    <source>
        <dbReference type="ARBA" id="ARBA00023166"/>
    </source>
</evidence>
<dbReference type="Pfam" id="PF09172">
    <property type="entry name" value="Vit_open_b-sht"/>
    <property type="match status" value="1"/>
</dbReference>
<dbReference type="InterPro" id="IPR052418">
    <property type="entry name" value="Apolipoprotein_B"/>
</dbReference>
<dbReference type="InterPro" id="IPR015255">
    <property type="entry name" value="Vitellinogen_open_b-sht"/>
</dbReference>
<evidence type="ECO:0000256" key="14">
    <source>
        <dbReference type="ARBA" id="ARBA00023221"/>
    </source>
</evidence>
<dbReference type="InterPro" id="IPR011030">
    <property type="entry name" value="Lipovitellin_superhlx_dom"/>
</dbReference>
<reference evidence="17 18" key="1">
    <citation type="submission" date="2019-01" db="EMBL/GenBank/DDBJ databases">
        <title>A draft genome assembly of the solar-powered sea slug Elysia chlorotica.</title>
        <authorList>
            <person name="Cai H."/>
            <person name="Li Q."/>
            <person name="Fang X."/>
            <person name="Li J."/>
            <person name="Curtis N.E."/>
            <person name="Altenburger A."/>
            <person name="Shibata T."/>
            <person name="Feng M."/>
            <person name="Maeda T."/>
            <person name="Schwartz J.A."/>
            <person name="Shigenobu S."/>
            <person name="Lundholm N."/>
            <person name="Nishiyama T."/>
            <person name="Yang H."/>
            <person name="Hasebe M."/>
            <person name="Li S."/>
            <person name="Pierce S.K."/>
            <person name="Wang J."/>
        </authorList>
    </citation>
    <scope>NUCLEOTIDE SEQUENCE [LARGE SCALE GENOMIC DNA]</scope>
    <source>
        <strain evidence="17">EC2010</strain>
        <tissue evidence="17">Whole organism of an adult</tissue>
    </source>
</reference>
<accession>A0A3S0ZC95</accession>
<dbReference type="AlphaFoldDB" id="A0A3S0ZC95"/>
<keyword evidence="10" id="KW-0427">LDL</keyword>
<dbReference type="EMBL" id="RQTK01000833">
    <property type="protein sequence ID" value="RUS74407.1"/>
    <property type="molecule type" value="Genomic_DNA"/>
</dbReference>
<feature type="non-terminal residue" evidence="17">
    <location>
        <position position="784"/>
    </location>
</feature>
<evidence type="ECO:0000256" key="8">
    <source>
        <dbReference type="ARBA" id="ARBA00022674"/>
    </source>
</evidence>
<evidence type="ECO:0000256" key="1">
    <source>
        <dbReference type="ARBA" id="ARBA00004496"/>
    </source>
</evidence>
<proteinExistence type="predicted"/>
<dbReference type="SUPFAM" id="SSF56968">
    <property type="entry name" value="Lipovitellin-phosvitin complex, beta-sheet shell regions"/>
    <property type="match status" value="1"/>
</dbReference>
<keyword evidence="7" id="KW-0153">Cholesterol metabolism</keyword>
<dbReference type="PANTHER" id="PTHR13769:SF1">
    <property type="entry name" value="APOLIPOPROTEIN B-100"/>
    <property type="match status" value="1"/>
</dbReference>
<dbReference type="GO" id="GO:0005319">
    <property type="term" value="F:lipid transporter activity"/>
    <property type="evidence" value="ECO:0007669"/>
    <property type="project" value="InterPro"/>
</dbReference>
<keyword evidence="6" id="KW-0964">Secreted</keyword>
<dbReference type="Gene3D" id="1.25.10.20">
    <property type="entry name" value="Vitellinogen, superhelical"/>
    <property type="match status" value="1"/>
</dbReference>
<evidence type="ECO:0000313" key="18">
    <source>
        <dbReference type="Proteomes" id="UP000271974"/>
    </source>
</evidence>
<feature type="domain" description="Vitellinogen open beta-sheet" evidence="16">
    <location>
        <begin position="183"/>
        <end position="502"/>
    </location>
</feature>
<gene>
    <name evidence="17" type="ORF">EGW08_017825</name>
</gene>
<organism evidence="17 18">
    <name type="scientific">Elysia chlorotica</name>
    <name type="common">Eastern emerald elysia</name>
    <name type="synonym">Sea slug</name>
    <dbReference type="NCBI Taxonomy" id="188477"/>
    <lineage>
        <taxon>Eukaryota</taxon>
        <taxon>Metazoa</taxon>
        <taxon>Spiralia</taxon>
        <taxon>Lophotrochozoa</taxon>
        <taxon>Mollusca</taxon>
        <taxon>Gastropoda</taxon>
        <taxon>Heterobranchia</taxon>
        <taxon>Euthyneura</taxon>
        <taxon>Panpulmonata</taxon>
        <taxon>Sacoglossa</taxon>
        <taxon>Placobranchoidea</taxon>
        <taxon>Plakobranchidae</taxon>
        <taxon>Elysia</taxon>
    </lineage>
</organism>
<dbReference type="InterPro" id="IPR015819">
    <property type="entry name" value="Lipid_transp_b-sht_shell"/>
</dbReference>
<dbReference type="GO" id="GO:0034362">
    <property type="term" value="C:low-density lipoprotein particle"/>
    <property type="evidence" value="ECO:0007669"/>
    <property type="project" value="UniProtKB-KW"/>
</dbReference>
<dbReference type="GO" id="GO:0008203">
    <property type="term" value="P:cholesterol metabolic process"/>
    <property type="evidence" value="ECO:0007669"/>
    <property type="project" value="UniProtKB-KW"/>
</dbReference>
<dbReference type="GO" id="GO:0005737">
    <property type="term" value="C:cytoplasm"/>
    <property type="evidence" value="ECO:0007669"/>
    <property type="project" value="UniProtKB-SubCell"/>
</dbReference>
<keyword evidence="8" id="KW-0358">Heparin-binding</keyword>
<keyword evidence="4" id="KW-0813">Transport</keyword>
<protein>
    <recommendedName>
        <fullName evidence="16">Vitellinogen open beta-sheet domain-containing protein</fullName>
    </recommendedName>
</protein>
<keyword evidence="18" id="KW-1185">Reference proteome</keyword>
<evidence type="ECO:0000256" key="11">
    <source>
        <dbReference type="ARBA" id="ARBA00023055"/>
    </source>
</evidence>
<evidence type="ECO:0000256" key="2">
    <source>
        <dbReference type="ARBA" id="ARBA00004502"/>
    </source>
</evidence>
<evidence type="ECO:0000256" key="4">
    <source>
        <dbReference type="ARBA" id="ARBA00022448"/>
    </source>
</evidence>
<dbReference type="GO" id="GO:0005811">
    <property type="term" value="C:lipid droplet"/>
    <property type="evidence" value="ECO:0007669"/>
    <property type="project" value="UniProtKB-SubCell"/>
</dbReference>
<evidence type="ECO:0000256" key="3">
    <source>
        <dbReference type="ARBA" id="ARBA00004613"/>
    </source>
</evidence>
<keyword evidence="11" id="KW-0445">Lipid transport</keyword>
<evidence type="ECO:0000256" key="10">
    <source>
        <dbReference type="ARBA" id="ARBA00022710"/>
    </source>
</evidence>
<dbReference type="SMART" id="SM01169">
    <property type="entry name" value="DUF1943"/>
    <property type="match status" value="1"/>
</dbReference>